<evidence type="ECO:0000256" key="3">
    <source>
        <dbReference type="SAM" id="SignalP"/>
    </source>
</evidence>
<reference evidence="5" key="2">
    <citation type="submission" date="2025-05" db="UniProtKB">
        <authorList>
            <consortium name="RefSeq"/>
        </authorList>
    </citation>
    <scope>NUCLEOTIDE SEQUENCE [LARGE SCALE GENOMIC DNA]</scope>
    <source>
        <strain evidence="5">14028-0561.14</strain>
    </source>
</reference>
<evidence type="ECO:0000313" key="6">
    <source>
        <dbReference type="RefSeq" id="XP_017026273.1"/>
    </source>
</evidence>
<protein>
    <submittedName>
        <fullName evidence="6 7">Uncharacterized protein LOC108077460</fullName>
    </submittedName>
</protein>
<accession>A0A6P4IS50</accession>
<keyword evidence="5" id="KW-1185">Reference proteome</keyword>
<evidence type="ECO:0000313" key="8">
    <source>
        <dbReference type="RefSeq" id="XP_041631922.1"/>
    </source>
</evidence>
<dbReference type="RefSeq" id="XP_017026274.1">
    <property type="nucleotide sequence ID" value="XM_017170785.1"/>
</dbReference>
<dbReference type="RefSeq" id="XP_041631922.1">
    <property type="nucleotide sequence ID" value="XM_041775988.2"/>
</dbReference>
<evidence type="ECO:0000256" key="2">
    <source>
        <dbReference type="ARBA" id="ARBA00022525"/>
    </source>
</evidence>
<evidence type="ECO:0000259" key="4">
    <source>
        <dbReference type="SMART" id="SM01318"/>
    </source>
</evidence>
<name>A0A6P4IS50_DROKI</name>
<reference evidence="6 7" key="1">
    <citation type="submission" date="2025-04" db="UniProtKB">
        <authorList>
            <consortium name="RefSeq"/>
        </authorList>
    </citation>
    <scope>IDENTIFICATION</scope>
    <source>
        <strain evidence="5 8">14028-0561.14</strain>
        <tissue evidence="8">Whole fly</tissue>
    </source>
</reference>
<dbReference type="Proteomes" id="UP001652661">
    <property type="component" value="Chromosome 2L"/>
</dbReference>
<evidence type="ECO:0000256" key="1">
    <source>
        <dbReference type="ARBA" id="ARBA00004613"/>
    </source>
</evidence>
<feature type="domain" description="Single" evidence="4">
    <location>
        <begin position="38"/>
        <end position="106"/>
    </location>
</feature>
<organism evidence="5 7">
    <name type="scientific">Drosophila kikkawai</name>
    <name type="common">Fruit fly</name>
    <dbReference type="NCBI Taxonomy" id="30033"/>
    <lineage>
        <taxon>Eukaryota</taxon>
        <taxon>Metazoa</taxon>
        <taxon>Ecdysozoa</taxon>
        <taxon>Arthropoda</taxon>
        <taxon>Hexapoda</taxon>
        <taxon>Insecta</taxon>
        <taxon>Pterygota</taxon>
        <taxon>Neoptera</taxon>
        <taxon>Endopterygota</taxon>
        <taxon>Diptera</taxon>
        <taxon>Brachycera</taxon>
        <taxon>Muscomorpha</taxon>
        <taxon>Ephydroidea</taxon>
        <taxon>Drosophilidae</taxon>
        <taxon>Drosophila</taxon>
        <taxon>Sophophora</taxon>
    </lineage>
</organism>
<dbReference type="GeneID" id="108077460"/>
<gene>
    <name evidence="6 7 8" type="primary">LOC108077460</name>
</gene>
<dbReference type="InterPro" id="IPR053308">
    <property type="entry name" value="Vago-like"/>
</dbReference>
<feature type="chain" id="PRO_5044647452" evidence="3">
    <location>
        <begin position="23"/>
        <end position="107"/>
    </location>
</feature>
<keyword evidence="2" id="KW-0964">Secreted</keyword>
<proteinExistence type="predicted"/>
<dbReference type="Pfam" id="PF15430">
    <property type="entry name" value="SVWC"/>
    <property type="match status" value="1"/>
</dbReference>
<comment type="subcellular location">
    <subcellularLocation>
        <location evidence="1">Secreted</location>
    </subcellularLocation>
</comment>
<dbReference type="PANTHER" id="PTHR39957">
    <property type="entry name" value="AT09846P1-RELATED"/>
    <property type="match status" value="1"/>
</dbReference>
<evidence type="ECO:0000313" key="7">
    <source>
        <dbReference type="RefSeq" id="XP_017026274.1"/>
    </source>
</evidence>
<dbReference type="RefSeq" id="XP_017026273.1">
    <property type="nucleotide sequence ID" value="XM_017170784.1"/>
</dbReference>
<evidence type="ECO:0000313" key="5">
    <source>
        <dbReference type="Proteomes" id="UP001652661"/>
    </source>
</evidence>
<keyword evidence="3" id="KW-0732">Signal</keyword>
<feature type="signal peptide" evidence="3">
    <location>
        <begin position="1"/>
        <end position="22"/>
    </location>
</feature>
<dbReference type="SMART" id="SM01318">
    <property type="entry name" value="SVWC"/>
    <property type="match status" value="1"/>
</dbReference>
<dbReference type="InterPro" id="IPR029277">
    <property type="entry name" value="SVWC_dom"/>
</dbReference>
<dbReference type="OrthoDB" id="7901229at2759"/>
<sequence>MSALSWLLSITLLSSLLIAVQTATWQGLYSDPRHPDKCTINPQLVLNPGVSVKDPTHDCGQIVCGHMSQVTFLGCGINIPPSNCQYGESVNSELPYPDCCRRTLLCN</sequence>
<dbReference type="PANTHER" id="PTHR39957:SF1">
    <property type="entry name" value="AT09846P1-RELATED"/>
    <property type="match status" value="1"/>
</dbReference>
<dbReference type="GO" id="GO:0005576">
    <property type="term" value="C:extracellular region"/>
    <property type="evidence" value="ECO:0007669"/>
    <property type="project" value="UniProtKB-SubCell"/>
</dbReference>
<dbReference type="AlphaFoldDB" id="A0A6P4IS50"/>